<organism evidence="8 9">
    <name type="scientific">Hamadaea flava</name>
    <dbReference type="NCBI Taxonomy" id="1742688"/>
    <lineage>
        <taxon>Bacteria</taxon>
        <taxon>Bacillati</taxon>
        <taxon>Actinomycetota</taxon>
        <taxon>Actinomycetes</taxon>
        <taxon>Micromonosporales</taxon>
        <taxon>Micromonosporaceae</taxon>
        <taxon>Hamadaea</taxon>
    </lineage>
</organism>
<dbReference type="InterPro" id="IPR050596">
    <property type="entry name" value="AspAT/PAT-like"/>
</dbReference>
<dbReference type="EC" id="4.1.1.12" evidence="8"/>
<reference evidence="9" key="1">
    <citation type="journal article" date="2019" name="Int. J. Syst. Evol. Microbiol.">
        <title>The Global Catalogue of Microorganisms (GCM) 10K type strain sequencing project: providing services to taxonomists for standard genome sequencing and annotation.</title>
        <authorList>
            <consortium name="The Broad Institute Genomics Platform"/>
            <consortium name="The Broad Institute Genome Sequencing Center for Infectious Disease"/>
            <person name="Wu L."/>
            <person name="Ma J."/>
        </authorList>
    </citation>
    <scope>NUCLEOTIDE SEQUENCE [LARGE SCALE GENOMIC DNA]</scope>
    <source>
        <strain evidence="9">CGMCC 4.7289</strain>
    </source>
</reference>
<evidence type="ECO:0000256" key="2">
    <source>
        <dbReference type="ARBA" id="ARBA00007441"/>
    </source>
</evidence>
<feature type="compositionally biased region" description="Low complexity" evidence="6">
    <location>
        <begin position="601"/>
        <end position="615"/>
    </location>
</feature>
<dbReference type="InterPro" id="IPR004839">
    <property type="entry name" value="Aminotransferase_I/II_large"/>
</dbReference>
<comment type="cofactor">
    <cofactor evidence="1">
        <name>pyridoxal 5'-phosphate</name>
        <dbReference type="ChEBI" id="CHEBI:597326"/>
    </cofactor>
</comment>
<comment type="caution">
    <text evidence="8">The sequence shown here is derived from an EMBL/GenBank/DDBJ whole genome shotgun (WGS) entry which is preliminary data.</text>
</comment>
<dbReference type="InterPro" id="IPR022518">
    <property type="entry name" value="Aspartate_4-decarboxylase"/>
</dbReference>
<proteinExistence type="inferred from homology"/>
<dbReference type="CDD" id="cd00609">
    <property type="entry name" value="AAT_like"/>
    <property type="match status" value="1"/>
</dbReference>
<evidence type="ECO:0000259" key="7">
    <source>
        <dbReference type="Pfam" id="PF00155"/>
    </source>
</evidence>
<sequence>MATSRAEQKRLESLSPFELKNSLIELANDNVKLEAVTMLNAGRGNPNWIATEPREAFFLLGRFGIEESRRDWDEWDGVGGMPAKAGIAQRYRAFLQANRNEPGASLLQRSFDYGVKKLKFDPDAYAWELADGVIGDHYPEPDRMLSHMERVVHAYLVQAMCGGKAPKQPFDLYAVEGGTAAMCYLFDSALINGILNKGDTIAIMTPIFTPYLEIPHLERYQFDVVELKASRFDSEGFHTWQYDPSELDKLADPKVKALFLVNPSNPPSVALSPESRAHIKRITETSNPGLTVITDDVYGTFVDGFESLMSTVPKNTIGVYSFSKYFGCTGWRLGVIAVNRDNIFEGKLAKLPAKRKAQLNERYSSITLEPEKLKFIDRLVADSRQVALNHTAGLSLPQQIQMGLFALFDLLDEQRTYQETCQTIIARRMHALVKGMGVKLPKDPHAAHYYVELDLMNYAERYVSPEFASWLAQNFEPVDPVFRLAEKGSVVLLNGGGFDGPEWSVRVSLANLRYESYQDIGKWLREIMEDYYAEFEKTSGGTSARKAVGAKKAVATKAAATKAPAAKSEATKFEATKSTATKAAATKKAAAKRAPVKKAVAKAPVKKAATATAKKAPAKKPTAKKSTARKTTARKTTAKKAPAKAGSKR</sequence>
<dbReference type="Proteomes" id="UP001595816">
    <property type="component" value="Unassembled WGS sequence"/>
</dbReference>
<evidence type="ECO:0000313" key="9">
    <source>
        <dbReference type="Proteomes" id="UP001595816"/>
    </source>
</evidence>
<dbReference type="SUPFAM" id="SSF53383">
    <property type="entry name" value="PLP-dependent transferases"/>
    <property type="match status" value="1"/>
</dbReference>
<dbReference type="Gene3D" id="3.40.640.10">
    <property type="entry name" value="Type I PLP-dependent aspartate aminotransferase-like (Major domain)"/>
    <property type="match status" value="1"/>
</dbReference>
<dbReference type="PANTHER" id="PTHR46383">
    <property type="entry name" value="ASPARTATE AMINOTRANSFERASE"/>
    <property type="match status" value="1"/>
</dbReference>
<dbReference type="NCBIfam" id="NF006755">
    <property type="entry name" value="PRK09275.1"/>
    <property type="match status" value="1"/>
</dbReference>
<dbReference type="PANTHER" id="PTHR46383:SF1">
    <property type="entry name" value="ASPARTATE AMINOTRANSFERASE"/>
    <property type="match status" value="1"/>
</dbReference>
<dbReference type="NCBIfam" id="TIGR03801">
    <property type="entry name" value="asp_4_decarbox"/>
    <property type="match status" value="1"/>
</dbReference>
<feature type="domain" description="Aminotransferase class I/classII large" evidence="7">
    <location>
        <begin position="189"/>
        <end position="513"/>
    </location>
</feature>
<dbReference type="Gene3D" id="1.10.20.110">
    <property type="match status" value="1"/>
</dbReference>
<evidence type="ECO:0000256" key="6">
    <source>
        <dbReference type="SAM" id="MobiDB-lite"/>
    </source>
</evidence>
<feature type="compositionally biased region" description="Basic residues" evidence="6">
    <location>
        <begin position="589"/>
        <end position="600"/>
    </location>
</feature>
<dbReference type="InterPro" id="IPR015421">
    <property type="entry name" value="PyrdxlP-dep_Trfase_major"/>
</dbReference>
<keyword evidence="8" id="KW-0456">Lyase</keyword>
<dbReference type="Gene3D" id="3.90.1150.10">
    <property type="entry name" value="Aspartate Aminotransferase, domain 1"/>
    <property type="match status" value="1"/>
</dbReference>
<feature type="compositionally biased region" description="Basic residues" evidence="6">
    <location>
        <begin position="616"/>
        <end position="649"/>
    </location>
</feature>
<protein>
    <submittedName>
        <fullName evidence="8">Bifunctional aspartate transaminase/aspartate 4-decarboxylase</fullName>
        <ecNumber evidence="8">2.6.1.1</ecNumber>
        <ecNumber evidence="8">4.1.1.12</ecNumber>
    </submittedName>
</protein>
<dbReference type="GO" id="GO:0047688">
    <property type="term" value="F:aspartate 4-decarboxylase activity"/>
    <property type="evidence" value="ECO:0007669"/>
    <property type="project" value="UniProtKB-EC"/>
</dbReference>
<comment type="similarity">
    <text evidence="2">Belongs to the class-I pyridoxal-phosphate-dependent aminotransferase family.</text>
</comment>
<dbReference type="InterPro" id="IPR015422">
    <property type="entry name" value="PyrdxlP-dep_Trfase_small"/>
</dbReference>
<evidence type="ECO:0000256" key="3">
    <source>
        <dbReference type="ARBA" id="ARBA00022576"/>
    </source>
</evidence>
<name>A0ABV8LYP1_9ACTN</name>
<evidence type="ECO:0000256" key="1">
    <source>
        <dbReference type="ARBA" id="ARBA00001933"/>
    </source>
</evidence>
<keyword evidence="5" id="KW-0663">Pyridoxal phosphate</keyword>
<keyword evidence="4 8" id="KW-0808">Transferase</keyword>
<dbReference type="InterPro" id="IPR015424">
    <property type="entry name" value="PyrdxlP-dep_Trfase"/>
</dbReference>
<feature type="region of interest" description="Disordered" evidence="6">
    <location>
        <begin position="559"/>
        <end position="649"/>
    </location>
</feature>
<dbReference type="RefSeq" id="WP_253756363.1">
    <property type="nucleotide sequence ID" value="NZ_JAMZDZ010000001.1"/>
</dbReference>
<dbReference type="GO" id="GO:0004069">
    <property type="term" value="F:L-aspartate:2-oxoglutarate aminotransferase activity"/>
    <property type="evidence" value="ECO:0007669"/>
    <property type="project" value="UniProtKB-EC"/>
</dbReference>
<dbReference type="Pfam" id="PF00155">
    <property type="entry name" value="Aminotran_1_2"/>
    <property type="match status" value="1"/>
</dbReference>
<evidence type="ECO:0000256" key="5">
    <source>
        <dbReference type="ARBA" id="ARBA00022898"/>
    </source>
</evidence>
<feature type="compositionally biased region" description="Low complexity" evidence="6">
    <location>
        <begin position="576"/>
        <end position="588"/>
    </location>
</feature>
<keyword evidence="3 8" id="KW-0032">Aminotransferase</keyword>
<evidence type="ECO:0000256" key="4">
    <source>
        <dbReference type="ARBA" id="ARBA00022679"/>
    </source>
</evidence>
<keyword evidence="9" id="KW-1185">Reference proteome</keyword>
<dbReference type="EMBL" id="JBHSAY010000021">
    <property type="protein sequence ID" value="MFC4135414.1"/>
    <property type="molecule type" value="Genomic_DNA"/>
</dbReference>
<evidence type="ECO:0000313" key="8">
    <source>
        <dbReference type="EMBL" id="MFC4135414.1"/>
    </source>
</evidence>
<dbReference type="EC" id="2.6.1.1" evidence="8"/>
<feature type="compositionally biased region" description="Low complexity" evidence="6">
    <location>
        <begin position="559"/>
        <end position="568"/>
    </location>
</feature>
<gene>
    <name evidence="8" type="ORF">ACFOZ4_32785</name>
</gene>
<accession>A0ABV8LYP1</accession>